<gene>
    <name evidence="2" type="ORF">B0J12DRAFT_705676</name>
</gene>
<protein>
    <submittedName>
        <fullName evidence="2">Uncharacterized protein</fullName>
    </submittedName>
</protein>
<feature type="compositionally biased region" description="Pro residues" evidence="1">
    <location>
        <begin position="121"/>
        <end position="131"/>
    </location>
</feature>
<evidence type="ECO:0000256" key="1">
    <source>
        <dbReference type="SAM" id="MobiDB-lite"/>
    </source>
</evidence>
<accession>A0ABQ8FS01</accession>
<comment type="caution">
    <text evidence="2">The sequence shown here is derived from an EMBL/GenBank/DDBJ whole genome shotgun (WGS) entry which is preliminary data.</text>
</comment>
<sequence length="255" mass="27572">MSAASSHSIRTGCAYEATGRGCPFVAVPMCGSGLSIVSLSAAFGLIAVAAVPEVSCMCVATASICRPAAAFGGLHLRLLSHSGEEGGIQYKIFDRYGQRTFFGTTTLHNFDLFVHYTPTPPSDKPFTPPRRPSVSGVPDSPVTDTPTGLSAALDSADISVRRILEERKLPPSLEAQPKLDNDICERCINGRFSLQSTKEERINAIKQGYTRSTPKSKCGRYYKARYDSTLPPAPFGRANNILAHLRRVALSYTLR</sequence>
<name>A0ABQ8FS01_9PEZI</name>
<evidence type="ECO:0000313" key="3">
    <source>
        <dbReference type="Proteomes" id="UP000774617"/>
    </source>
</evidence>
<proteinExistence type="predicted"/>
<organism evidence="2 3">
    <name type="scientific">Macrophomina phaseolina</name>
    <dbReference type="NCBI Taxonomy" id="35725"/>
    <lineage>
        <taxon>Eukaryota</taxon>
        <taxon>Fungi</taxon>
        <taxon>Dikarya</taxon>
        <taxon>Ascomycota</taxon>
        <taxon>Pezizomycotina</taxon>
        <taxon>Dothideomycetes</taxon>
        <taxon>Dothideomycetes incertae sedis</taxon>
        <taxon>Botryosphaeriales</taxon>
        <taxon>Botryosphaeriaceae</taxon>
        <taxon>Macrophomina</taxon>
    </lineage>
</organism>
<dbReference type="Proteomes" id="UP000774617">
    <property type="component" value="Unassembled WGS sequence"/>
</dbReference>
<feature type="region of interest" description="Disordered" evidence="1">
    <location>
        <begin position="121"/>
        <end position="148"/>
    </location>
</feature>
<evidence type="ECO:0000313" key="2">
    <source>
        <dbReference type="EMBL" id="KAH7016659.1"/>
    </source>
</evidence>
<keyword evidence="3" id="KW-1185">Reference proteome</keyword>
<dbReference type="EMBL" id="JAGTJR010000074">
    <property type="protein sequence ID" value="KAH7016659.1"/>
    <property type="molecule type" value="Genomic_DNA"/>
</dbReference>
<reference evidence="2 3" key="1">
    <citation type="journal article" date="2021" name="Nat. Commun.">
        <title>Genetic determinants of endophytism in the Arabidopsis root mycobiome.</title>
        <authorList>
            <person name="Mesny F."/>
            <person name="Miyauchi S."/>
            <person name="Thiergart T."/>
            <person name="Pickel B."/>
            <person name="Atanasova L."/>
            <person name="Karlsson M."/>
            <person name="Huettel B."/>
            <person name="Barry K.W."/>
            <person name="Haridas S."/>
            <person name="Chen C."/>
            <person name="Bauer D."/>
            <person name="Andreopoulos W."/>
            <person name="Pangilinan J."/>
            <person name="LaButti K."/>
            <person name="Riley R."/>
            <person name="Lipzen A."/>
            <person name="Clum A."/>
            <person name="Drula E."/>
            <person name="Henrissat B."/>
            <person name="Kohler A."/>
            <person name="Grigoriev I.V."/>
            <person name="Martin F.M."/>
            <person name="Hacquard S."/>
        </authorList>
    </citation>
    <scope>NUCLEOTIDE SEQUENCE [LARGE SCALE GENOMIC DNA]</scope>
    <source>
        <strain evidence="2 3">MPI-SDFR-AT-0080</strain>
    </source>
</reference>